<keyword evidence="6" id="KW-0547">Nucleotide-binding</keyword>
<protein>
    <submittedName>
        <fullName evidence="14">YegS/Rv2252/BmrU family lipid kinase</fullName>
    </submittedName>
</protein>
<evidence type="ECO:0000256" key="3">
    <source>
        <dbReference type="ARBA" id="ARBA00022516"/>
    </source>
</evidence>
<gene>
    <name evidence="14" type="ORF">NSA47_01150</name>
</gene>
<evidence type="ECO:0000256" key="8">
    <source>
        <dbReference type="ARBA" id="ARBA00022840"/>
    </source>
</evidence>
<dbReference type="RefSeq" id="WP_257529000.1">
    <property type="nucleotide sequence ID" value="NZ_JANKAS010000001.1"/>
</dbReference>
<dbReference type="InterPro" id="IPR001206">
    <property type="entry name" value="Diacylglycerol_kinase_cat_dom"/>
</dbReference>
<dbReference type="Proteomes" id="UP001205748">
    <property type="component" value="Unassembled WGS sequence"/>
</dbReference>
<evidence type="ECO:0000259" key="13">
    <source>
        <dbReference type="PROSITE" id="PS50146"/>
    </source>
</evidence>
<dbReference type="Pfam" id="PF19279">
    <property type="entry name" value="YegS_C"/>
    <property type="match status" value="1"/>
</dbReference>
<keyword evidence="4" id="KW-0808">Transferase</keyword>
<dbReference type="SUPFAM" id="SSF111331">
    <property type="entry name" value="NAD kinase/diacylglycerol kinase-like"/>
    <property type="match status" value="1"/>
</dbReference>
<organism evidence="14 15">
    <name type="scientific">Irregularibacter muris</name>
    <dbReference type="NCBI Taxonomy" id="1796619"/>
    <lineage>
        <taxon>Bacteria</taxon>
        <taxon>Bacillati</taxon>
        <taxon>Bacillota</taxon>
        <taxon>Clostridia</taxon>
        <taxon>Eubacteriales</taxon>
        <taxon>Eubacteriaceae</taxon>
        <taxon>Irregularibacter</taxon>
    </lineage>
</organism>
<keyword evidence="15" id="KW-1185">Reference proteome</keyword>
<dbReference type="GO" id="GO:0008654">
    <property type="term" value="P:phospholipid biosynthetic process"/>
    <property type="evidence" value="ECO:0007669"/>
    <property type="project" value="UniProtKB-KW"/>
</dbReference>
<evidence type="ECO:0000256" key="9">
    <source>
        <dbReference type="ARBA" id="ARBA00022842"/>
    </source>
</evidence>
<dbReference type="AlphaFoldDB" id="A0AAE3HCB3"/>
<evidence type="ECO:0000313" key="14">
    <source>
        <dbReference type="EMBL" id="MCR1897597.1"/>
    </source>
</evidence>
<evidence type="ECO:0000256" key="6">
    <source>
        <dbReference type="ARBA" id="ARBA00022741"/>
    </source>
</evidence>
<evidence type="ECO:0000256" key="2">
    <source>
        <dbReference type="ARBA" id="ARBA00005983"/>
    </source>
</evidence>
<comment type="similarity">
    <text evidence="2">Belongs to the diacylglycerol/lipid kinase family.</text>
</comment>
<sequence>MKRIKMIYNPVSGDGTFKNELDTAIHIFQQGGYLVEIFRLGKNTDVQMFFDESINDGKTIVVAAGGDGTVNGVINMMMRNKIKAPLGIIPAGTANDFGTFLGMPKKVDECCKIIVENHFMDIDVGQVNDEYFINAASGGLLATIPRSTDVRLKNTLGKLGYYIKGLEEIPTFKPVPLSLSSPDYNFEGDLLFFLILNSQFAGGFRNIAPQAQIDDGKFDVILFKDCSLPLLAKLFLKVLKGDHIYDPNVIFFHTSELTINSLQHNQEEIPSDIDGEIGPILPLKIYNKRQALKIIIPKEKSKILAWKGRDLI</sequence>
<dbReference type="GO" id="GO:0005886">
    <property type="term" value="C:plasma membrane"/>
    <property type="evidence" value="ECO:0007669"/>
    <property type="project" value="TreeGrafter"/>
</dbReference>
<evidence type="ECO:0000256" key="10">
    <source>
        <dbReference type="ARBA" id="ARBA00023098"/>
    </source>
</evidence>
<dbReference type="InterPro" id="IPR050187">
    <property type="entry name" value="Lipid_Phosphate_FormReg"/>
</dbReference>
<dbReference type="InterPro" id="IPR017438">
    <property type="entry name" value="ATP-NAD_kinase_N"/>
</dbReference>
<dbReference type="PANTHER" id="PTHR12358:SF106">
    <property type="entry name" value="LIPID KINASE YEGS"/>
    <property type="match status" value="1"/>
</dbReference>
<dbReference type="InterPro" id="IPR016064">
    <property type="entry name" value="NAD/diacylglycerol_kinase_sf"/>
</dbReference>
<evidence type="ECO:0000256" key="4">
    <source>
        <dbReference type="ARBA" id="ARBA00022679"/>
    </source>
</evidence>
<dbReference type="PROSITE" id="PS50146">
    <property type="entry name" value="DAGK"/>
    <property type="match status" value="1"/>
</dbReference>
<keyword evidence="12" id="KW-1208">Phospholipid metabolism</keyword>
<dbReference type="SMART" id="SM00046">
    <property type="entry name" value="DAGKc"/>
    <property type="match status" value="1"/>
</dbReference>
<dbReference type="EMBL" id="JANKAS010000001">
    <property type="protein sequence ID" value="MCR1897597.1"/>
    <property type="molecule type" value="Genomic_DNA"/>
</dbReference>
<keyword evidence="10" id="KW-0443">Lipid metabolism</keyword>
<dbReference type="InterPro" id="IPR045540">
    <property type="entry name" value="YegS/DAGK_C"/>
</dbReference>
<evidence type="ECO:0000256" key="1">
    <source>
        <dbReference type="ARBA" id="ARBA00001946"/>
    </source>
</evidence>
<proteinExistence type="inferred from homology"/>
<comment type="cofactor">
    <cofactor evidence="1">
        <name>Mg(2+)</name>
        <dbReference type="ChEBI" id="CHEBI:18420"/>
    </cofactor>
</comment>
<dbReference type="Gene3D" id="3.40.50.10330">
    <property type="entry name" value="Probable inorganic polyphosphate/atp-NAD kinase, domain 1"/>
    <property type="match status" value="1"/>
</dbReference>
<dbReference type="NCBIfam" id="TIGR00147">
    <property type="entry name" value="YegS/Rv2252/BmrU family lipid kinase"/>
    <property type="match status" value="1"/>
</dbReference>
<keyword evidence="8" id="KW-0067">ATP-binding</keyword>
<keyword evidence="3" id="KW-0444">Lipid biosynthesis</keyword>
<dbReference type="PANTHER" id="PTHR12358">
    <property type="entry name" value="SPHINGOSINE KINASE"/>
    <property type="match status" value="1"/>
</dbReference>
<name>A0AAE3HCB3_9FIRM</name>
<keyword evidence="11" id="KW-0594">Phospholipid biosynthesis</keyword>
<keyword evidence="5" id="KW-0479">Metal-binding</keyword>
<dbReference type="GO" id="GO:0004143">
    <property type="term" value="F:ATP-dependent diacylglycerol kinase activity"/>
    <property type="evidence" value="ECO:0007669"/>
    <property type="project" value="TreeGrafter"/>
</dbReference>
<reference evidence="14" key="1">
    <citation type="submission" date="2022-07" db="EMBL/GenBank/DDBJ databases">
        <title>Enhanced cultured diversity of the mouse gut microbiota enables custom-made synthetic communities.</title>
        <authorList>
            <person name="Afrizal A."/>
        </authorList>
    </citation>
    <scope>NUCLEOTIDE SEQUENCE</scope>
    <source>
        <strain evidence="14">DSM 28593</strain>
    </source>
</reference>
<dbReference type="Pfam" id="PF00781">
    <property type="entry name" value="DAGK_cat"/>
    <property type="match status" value="1"/>
</dbReference>
<evidence type="ECO:0000256" key="12">
    <source>
        <dbReference type="ARBA" id="ARBA00023264"/>
    </source>
</evidence>
<evidence type="ECO:0000256" key="11">
    <source>
        <dbReference type="ARBA" id="ARBA00023209"/>
    </source>
</evidence>
<keyword evidence="7 14" id="KW-0418">Kinase</keyword>
<dbReference type="NCBIfam" id="NF009605">
    <property type="entry name" value="PRK13059.1"/>
    <property type="match status" value="1"/>
</dbReference>
<dbReference type="GO" id="GO:0005524">
    <property type="term" value="F:ATP binding"/>
    <property type="evidence" value="ECO:0007669"/>
    <property type="project" value="UniProtKB-KW"/>
</dbReference>
<feature type="domain" description="DAGKc" evidence="13">
    <location>
        <begin position="1"/>
        <end position="131"/>
    </location>
</feature>
<evidence type="ECO:0000313" key="15">
    <source>
        <dbReference type="Proteomes" id="UP001205748"/>
    </source>
</evidence>
<comment type="caution">
    <text evidence="14">The sequence shown here is derived from an EMBL/GenBank/DDBJ whole genome shotgun (WGS) entry which is preliminary data.</text>
</comment>
<dbReference type="GO" id="GO:0046872">
    <property type="term" value="F:metal ion binding"/>
    <property type="evidence" value="ECO:0007669"/>
    <property type="project" value="UniProtKB-KW"/>
</dbReference>
<evidence type="ECO:0000256" key="7">
    <source>
        <dbReference type="ARBA" id="ARBA00022777"/>
    </source>
</evidence>
<dbReference type="InterPro" id="IPR005218">
    <property type="entry name" value="Diacylglycerol/lipid_kinase"/>
</dbReference>
<dbReference type="Gene3D" id="2.60.200.40">
    <property type="match status" value="1"/>
</dbReference>
<evidence type="ECO:0000256" key="5">
    <source>
        <dbReference type="ARBA" id="ARBA00022723"/>
    </source>
</evidence>
<keyword evidence="9" id="KW-0460">Magnesium</keyword>
<accession>A0AAE3HCB3</accession>